<proteinExistence type="predicted"/>
<name>A0A512JG30_9HYPH</name>
<gene>
    <name evidence="2" type="ORF">MGN01_07550</name>
</gene>
<sequence length="177" mass="19820">MARPDSDPGNPRRLGFAHQQGGRGMSTEMTVKTACAVSRVREAQLRLARAERVAKAAVDACNEWHEGEFTSALVFVPMPGMQAAVDLVQVDRVALNAVYDQVRVTSDLPEGIMMHVLNRRFQVMSVKEWCEQARALGGPKIGHHWLRSYVSDRLYRSNGKDIDERVRRAAMLMDGQV</sequence>
<comment type="caution">
    <text evidence="2">The sequence shown here is derived from an EMBL/GenBank/DDBJ whole genome shotgun (WGS) entry which is preliminary data.</text>
</comment>
<dbReference type="Proteomes" id="UP000321750">
    <property type="component" value="Unassembled WGS sequence"/>
</dbReference>
<evidence type="ECO:0000313" key="2">
    <source>
        <dbReference type="EMBL" id="GEP08910.1"/>
    </source>
</evidence>
<keyword evidence="3" id="KW-1185">Reference proteome</keyword>
<reference evidence="2 3" key="1">
    <citation type="submission" date="2019-07" db="EMBL/GenBank/DDBJ databases">
        <title>Whole genome shotgun sequence of Methylobacterium gnaphalii NBRC 107716.</title>
        <authorList>
            <person name="Hosoyama A."/>
            <person name="Uohara A."/>
            <person name="Ohji S."/>
            <person name="Ichikawa N."/>
        </authorList>
    </citation>
    <scope>NUCLEOTIDE SEQUENCE [LARGE SCALE GENOMIC DNA]</scope>
    <source>
        <strain evidence="2 3">NBRC 107716</strain>
    </source>
</reference>
<evidence type="ECO:0000256" key="1">
    <source>
        <dbReference type="SAM" id="MobiDB-lite"/>
    </source>
</evidence>
<organism evidence="2 3">
    <name type="scientific">Methylobacterium gnaphalii</name>
    <dbReference type="NCBI Taxonomy" id="1010610"/>
    <lineage>
        <taxon>Bacteria</taxon>
        <taxon>Pseudomonadati</taxon>
        <taxon>Pseudomonadota</taxon>
        <taxon>Alphaproteobacteria</taxon>
        <taxon>Hyphomicrobiales</taxon>
        <taxon>Methylobacteriaceae</taxon>
        <taxon>Methylobacterium</taxon>
    </lineage>
</organism>
<protein>
    <submittedName>
        <fullName evidence="2">Uncharacterized protein</fullName>
    </submittedName>
</protein>
<accession>A0A512JG30</accession>
<dbReference type="AlphaFoldDB" id="A0A512JG30"/>
<evidence type="ECO:0000313" key="3">
    <source>
        <dbReference type="Proteomes" id="UP000321750"/>
    </source>
</evidence>
<dbReference type="EMBL" id="BJZV01000002">
    <property type="protein sequence ID" value="GEP08910.1"/>
    <property type="molecule type" value="Genomic_DNA"/>
</dbReference>
<feature type="region of interest" description="Disordered" evidence="1">
    <location>
        <begin position="1"/>
        <end position="27"/>
    </location>
</feature>